<proteinExistence type="predicted"/>
<dbReference type="SUPFAM" id="SSF103088">
    <property type="entry name" value="OmpA-like"/>
    <property type="match status" value="1"/>
</dbReference>
<evidence type="ECO:0000313" key="6">
    <source>
        <dbReference type="EMBL" id="RAK57553.1"/>
    </source>
</evidence>
<name>A0A328AR92_9CAUL</name>
<evidence type="ECO:0000313" key="7">
    <source>
        <dbReference type="Proteomes" id="UP000249725"/>
    </source>
</evidence>
<feature type="chain" id="PRO_5016285821" description="OmpA-like domain-containing protein" evidence="4">
    <location>
        <begin position="22"/>
        <end position="153"/>
    </location>
</feature>
<feature type="domain" description="OmpA-like" evidence="5">
    <location>
        <begin position="47"/>
        <end position="153"/>
    </location>
</feature>
<evidence type="ECO:0000259" key="5">
    <source>
        <dbReference type="PROSITE" id="PS51123"/>
    </source>
</evidence>
<dbReference type="Pfam" id="PF00691">
    <property type="entry name" value="OmpA"/>
    <property type="match status" value="1"/>
</dbReference>
<keyword evidence="7" id="KW-1185">Reference proteome</keyword>
<dbReference type="Gene3D" id="3.30.1330.60">
    <property type="entry name" value="OmpA-like domain"/>
    <property type="match status" value="1"/>
</dbReference>
<dbReference type="EMBL" id="QFYR01000001">
    <property type="protein sequence ID" value="RAK57553.1"/>
    <property type="molecule type" value="Genomic_DNA"/>
</dbReference>
<accession>A0A328AR92</accession>
<dbReference type="InterPro" id="IPR006664">
    <property type="entry name" value="OMP_bac"/>
</dbReference>
<keyword evidence="2 3" id="KW-0472">Membrane</keyword>
<dbReference type="PROSITE" id="PS51257">
    <property type="entry name" value="PROKAR_LIPOPROTEIN"/>
    <property type="match status" value="1"/>
</dbReference>
<dbReference type="Proteomes" id="UP000249725">
    <property type="component" value="Unassembled WGS sequence"/>
</dbReference>
<reference evidence="7" key="1">
    <citation type="submission" date="2018-05" db="EMBL/GenBank/DDBJ databases">
        <authorList>
            <person name="Li X."/>
        </authorList>
    </citation>
    <scope>NUCLEOTIDE SEQUENCE [LARGE SCALE GENOMIC DNA]</scope>
    <source>
        <strain evidence="7">YIM 73061</strain>
    </source>
</reference>
<comment type="subcellular location">
    <subcellularLocation>
        <location evidence="1">Membrane</location>
    </subcellularLocation>
</comment>
<dbReference type="InterPro" id="IPR036737">
    <property type="entry name" value="OmpA-like_sf"/>
</dbReference>
<evidence type="ECO:0000256" key="1">
    <source>
        <dbReference type="ARBA" id="ARBA00004370"/>
    </source>
</evidence>
<comment type="caution">
    <text evidence="6">The sequence shown here is derived from an EMBL/GenBank/DDBJ whole genome shotgun (WGS) entry which is preliminary data.</text>
</comment>
<dbReference type="RefSeq" id="WP_111514004.1">
    <property type="nucleotide sequence ID" value="NZ_QFYR01000001.1"/>
</dbReference>
<protein>
    <recommendedName>
        <fullName evidence="5">OmpA-like domain-containing protein</fullName>
    </recommendedName>
</protein>
<dbReference type="InterPro" id="IPR006665">
    <property type="entry name" value="OmpA-like"/>
</dbReference>
<dbReference type="PRINTS" id="PR01021">
    <property type="entry name" value="OMPADOMAIN"/>
</dbReference>
<evidence type="ECO:0000256" key="4">
    <source>
        <dbReference type="SAM" id="SignalP"/>
    </source>
</evidence>
<evidence type="ECO:0000256" key="3">
    <source>
        <dbReference type="PROSITE-ProRule" id="PRU00473"/>
    </source>
</evidence>
<dbReference type="PROSITE" id="PS51123">
    <property type="entry name" value="OMPA_2"/>
    <property type="match status" value="1"/>
</dbReference>
<organism evidence="6 7">
    <name type="scientific">Phenylobacterium deserti</name>
    <dbReference type="NCBI Taxonomy" id="1914756"/>
    <lineage>
        <taxon>Bacteria</taxon>
        <taxon>Pseudomonadati</taxon>
        <taxon>Pseudomonadota</taxon>
        <taxon>Alphaproteobacteria</taxon>
        <taxon>Caulobacterales</taxon>
        <taxon>Caulobacteraceae</taxon>
        <taxon>Phenylobacterium</taxon>
    </lineage>
</organism>
<evidence type="ECO:0000256" key="2">
    <source>
        <dbReference type="ARBA" id="ARBA00023136"/>
    </source>
</evidence>
<sequence length="153" mass="15751">MLRQSALLVLAVLSSSLSACAHRVEPQISQAVLDARAGRDVAGDACGSQPAKPAPISVQFPFGETELSPAGQRAADGALAWLICHPNGRAVIRGAADGHGSAAAQTALANSRAQAVQTYLIGKGVEARLTLAAPDAPDPQREVLLIAAEGRRW</sequence>
<gene>
    <name evidence="6" type="ORF">DJ018_06370</name>
</gene>
<dbReference type="OrthoDB" id="9809164at2"/>
<feature type="signal peptide" evidence="4">
    <location>
        <begin position="1"/>
        <end position="21"/>
    </location>
</feature>
<dbReference type="AlphaFoldDB" id="A0A328AR92"/>
<keyword evidence="4" id="KW-0732">Signal</keyword>
<dbReference type="GO" id="GO:0016020">
    <property type="term" value="C:membrane"/>
    <property type="evidence" value="ECO:0007669"/>
    <property type="project" value="UniProtKB-SubCell"/>
</dbReference>